<evidence type="ECO:0000256" key="1">
    <source>
        <dbReference type="SAM" id="Phobius"/>
    </source>
</evidence>
<dbReference type="InterPro" id="IPR024399">
    <property type="entry name" value="DUF2628"/>
</dbReference>
<sequence>MASYLALTPPGGPESSNRPIRFIRDGFSFLAFLFPVLWLAFNRLWLPAVLALVLQAASAEMSRIPGLLPAGLALGLALSLLTALEGRNLLARTLQLKGWRLEGVINADSVESAEEIYAGQSASAATTQMPAPDWGKAETNAQTGTVRRDAPAIGLFPYDGGRR</sequence>
<comment type="caution">
    <text evidence="2">The sequence shown here is derived from an EMBL/GenBank/DDBJ whole genome shotgun (WGS) entry which is preliminary data.</text>
</comment>
<accession>A0AAE3QDY1</accession>
<keyword evidence="1" id="KW-0472">Membrane</keyword>
<name>A0AAE3QDY1_9HYPH</name>
<keyword evidence="1" id="KW-1133">Transmembrane helix</keyword>
<dbReference type="EMBL" id="JALDYZ010000007">
    <property type="protein sequence ID" value="MDI7923320.1"/>
    <property type="molecule type" value="Genomic_DNA"/>
</dbReference>
<proteinExistence type="predicted"/>
<evidence type="ECO:0000313" key="3">
    <source>
        <dbReference type="Proteomes" id="UP001161580"/>
    </source>
</evidence>
<organism evidence="2 3">
    <name type="scientific">Ferirhizobium litorale</name>
    <dbReference type="NCBI Taxonomy" id="2927786"/>
    <lineage>
        <taxon>Bacteria</taxon>
        <taxon>Pseudomonadati</taxon>
        <taxon>Pseudomonadota</taxon>
        <taxon>Alphaproteobacteria</taxon>
        <taxon>Hyphomicrobiales</taxon>
        <taxon>Rhizobiaceae</taxon>
        <taxon>Ferirhizobium</taxon>
    </lineage>
</organism>
<reference evidence="2" key="1">
    <citation type="submission" date="2022-03" db="EMBL/GenBank/DDBJ databases">
        <title>Fererhizobium litorale gen. nov., sp. nov., isolated from sandy sediments of the Sea of Japan seashore.</title>
        <authorList>
            <person name="Romanenko L."/>
            <person name="Kurilenko V."/>
            <person name="Otstavnykh N."/>
            <person name="Svetashev V."/>
            <person name="Tekutyeva L."/>
            <person name="Isaeva M."/>
            <person name="Mikhailov V."/>
        </authorList>
    </citation>
    <scope>NUCLEOTIDE SEQUENCE</scope>
    <source>
        <strain evidence="2">KMM 9576</strain>
    </source>
</reference>
<dbReference type="Pfam" id="PF10947">
    <property type="entry name" value="DUF2628"/>
    <property type="match status" value="1"/>
</dbReference>
<feature type="transmembrane region" description="Helical" evidence="1">
    <location>
        <begin position="66"/>
        <end position="84"/>
    </location>
</feature>
<dbReference type="Proteomes" id="UP001161580">
    <property type="component" value="Unassembled WGS sequence"/>
</dbReference>
<dbReference type="RefSeq" id="WP_311787338.1">
    <property type="nucleotide sequence ID" value="NZ_JALDYY010000009.1"/>
</dbReference>
<dbReference type="AlphaFoldDB" id="A0AAE3QDY1"/>
<protein>
    <submittedName>
        <fullName evidence="2">DUF2628 domain-containing protein</fullName>
    </submittedName>
</protein>
<keyword evidence="1" id="KW-0812">Transmembrane</keyword>
<feature type="transmembrane region" description="Helical" evidence="1">
    <location>
        <begin position="27"/>
        <end position="46"/>
    </location>
</feature>
<keyword evidence="3" id="KW-1185">Reference proteome</keyword>
<gene>
    <name evidence="2" type="ORF">MRS75_14640</name>
</gene>
<evidence type="ECO:0000313" key="2">
    <source>
        <dbReference type="EMBL" id="MDI7923320.1"/>
    </source>
</evidence>